<feature type="transmembrane region" description="Helical" evidence="1">
    <location>
        <begin position="156"/>
        <end position="176"/>
    </location>
</feature>
<dbReference type="PANTHER" id="PTHR46045:SF8">
    <property type="entry name" value="SERPENTINE RECEPTOR, CLASS U"/>
    <property type="match status" value="1"/>
</dbReference>
<evidence type="ECO:0000313" key="2">
    <source>
        <dbReference type="EMBL" id="PIC34661.1"/>
    </source>
</evidence>
<keyword evidence="1" id="KW-0812">Transmembrane</keyword>
<keyword evidence="3" id="KW-1185">Reference proteome</keyword>
<proteinExistence type="predicted"/>
<dbReference type="EMBL" id="PDUG01000004">
    <property type="protein sequence ID" value="PIC34661.1"/>
    <property type="molecule type" value="Genomic_DNA"/>
</dbReference>
<comment type="caution">
    <text evidence="2">The sequence shown here is derived from an EMBL/GenBank/DDBJ whole genome shotgun (WGS) entry which is preliminary data.</text>
</comment>
<dbReference type="AlphaFoldDB" id="A0A2G5U5N0"/>
<dbReference type="PANTHER" id="PTHR46045">
    <property type="entry name" value="SERPENTINE RECEPTOR, CLASS U-RELATED"/>
    <property type="match status" value="1"/>
</dbReference>
<gene>
    <name evidence="2" type="primary">Cnig_chr_IV.g14251</name>
    <name evidence="2" type="ORF">B9Z55_014251</name>
</gene>
<feature type="transmembrane region" description="Helical" evidence="1">
    <location>
        <begin position="67"/>
        <end position="89"/>
    </location>
</feature>
<feature type="transmembrane region" description="Helical" evidence="1">
    <location>
        <begin position="224"/>
        <end position="243"/>
    </location>
</feature>
<feature type="transmembrane region" description="Helical" evidence="1">
    <location>
        <begin position="269"/>
        <end position="288"/>
    </location>
</feature>
<keyword evidence="1" id="KW-1133">Transmembrane helix</keyword>
<dbReference type="Proteomes" id="UP000230233">
    <property type="component" value="Chromosome IV"/>
</dbReference>
<evidence type="ECO:0008006" key="4">
    <source>
        <dbReference type="Google" id="ProtNLM"/>
    </source>
</evidence>
<reference evidence="3" key="1">
    <citation type="submission" date="2017-10" db="EMBL/GenBank/DDBJ databases">
        <title>Rapid genome shrinkage in a self-fertile nematode reveals novel sperm competition proteins.</title>
        <authorList>
            <person name="Yin D."/>
            <person name="Schwarz E.M."/>
            <person name="Thomas C.G."/>
            <person name="Felde R.L."/>
            <person name="Korf I.F."/>
            <person name="Cutter A.D."/>
            <person name="Schartner C.M."/>
            <person name="Ralston E.J."/>
            <person name="Meyer B.J."/>
            <person name="Haag E.S."/>
        </authorList>
    </citation>
    <scope>NUCLEOTIDE SEQUENCE [LARGE SCALE GENOMIC DNA]</scope>
    <source>
        <strain evidence="3">JU1422</strain>
    </source>
</reference>
<name>A0A2G5U5N0_9PELO</name>
<dbReference type="OrthoDB" id="5840991at2759"/>
<keyword evidence="1" id="KW-0472">Membrane</keyword>
<feature type="transmembrane region" description="Helical" evidence="1">
    <location>
        <begin position="26"/>
        <end position="46"/>
    </location>
</feature>
<evidence type="ECO:0000313" key="3">
    <source>
        <dbReference type="Proteomes" id="UP000230233"/>
    </source>
</evidence>
<feature type="transmembrane region" description="Helical" evidence="1">
    <location>
        <begin position="109"/>
        <end position="135"/>
    </location>
</feature>
<evidence type="ECO:0000256" key="1">
    <source>
        <dbReference type="SAM" id="Phobius"/>
    </source>
</evidence>
<organism evidence="2 3">
    <name type="scientific">Caenorhabditis nigoni</name>
    <dbReference type="NCBI Taxonomy" id="1611254"/>
    <lineage>
        <taxon>Eukaryota</taxon>
        <taxon>Metazoa</taxon>
        <taxon>Ecdysozoa</taxon>
        <taxon>Nematoda</taxon>
        <taxon>Chromadorea</taxon>
        <taxon>Rhabditida</taxon>
        <taxon>Rhabditina</taxon>
        <taxon>Rhabditomorpha</taxon>
        <taxon>Rhabditoidea</taxon>
        <taxon>Rhabditidae</taxon>
        <taxon>Peloderinae</taxon>
        <taxon>Caenorhabditis</taxon>
    </lineage>
</organism>
<protein>
    <recommendedName>
        <fullName evidence="4">Serpentine receptor class gamma</fullName>
    </recommendedName>
</protein>
<accession>A0A2G5U5N0</accession>
<dbReference type="Pfam" id="PF10322">
    <property type="entry name" value="7TM_GPCR_Sru"/>
    <property type="match status" value="1"/>
</dbReference>
<dbReference type="InterPro" id="IPR003839">
    <property type="entry name" value="7TM_GPCR_serpentine_rcpt_Sru"/>
</dbReference>
<sequence>MSNEDVGIIINLNSNYSNYQFDFRTFPVVLSILPFLYIIPTCFVTFRIIEVFIKKGVRKHDETINRSVFLVIILSQLTCFCYFFCDFMMVRLPSTGILTSWCQRNPPNLSLTIFFTSHMYFGYPLMIYPVLLAIVRYTPIHYPHKHHLLNTKILSFSIPIIHFYPFPFLFFMFPALGVCRQLKPPYPFGSAFIHFIESWHGVSSFKSSQNLQNRLKLQLINAPFQMLNTSFWFVIYLVSNVYLHRELHKLSGTSPWHTNRSTKYKKAEFSLSITTLTMVLTYLVNLVFQGTFLIDYQLAIYASFLRPYGNDLETCVMPWVFYLTHPAFRIKPGSNPSSSTHRLNLT</sequence>